<feature type="region of interest" description="Disordered" evidence="2">
    <location>
        <begin position="1"/>
        <end position="27"/>
    </location>
</feature>
<gene>
    <name evidence="4" type="ORF">QYE76_005862</name>
</gene>
<dbReference type="Pfam" id="PF04195">
    <property type="entry name" value="Transposase_28"/>
    <property type="match status" value="1"/>
</dbReference>
<sequence length="742" mass="83787">MAPRTKQCKNRAPGTDEPAEKVKVSGWERSKISAQDQKLMKKMGLLKKEALKMPGDESSPHPPIGFRVTFVDFLVRGLAVPIHKFLRGLLFIYGIQLHQPTPNSLLHISIFITLCECFLGIHPHWGLWKCIFYLWRNNSRNVTYNVGGVCICFHPDIDYFDVKFPDSVQGWRKKWLYIQDESSLAQEYGLAPFDPTEEIQRRKSWDTEATAEEKSATDALMTRIHELQNTDREELSGVKIIAYFLRIRVQPLQARKNPLWMYSGAKDVDRISKDLSVKDLEKLVRCFTSLNKNHEVPSSCHVEPYSGNHALPEDHQTLSYLPPLPEGGEVDGQVVVTDDSQESSLPESEAMESQRSAGSSKKDTESEQQSESAHSIFPPLATSPDGCKRKRNNDKDFGASKVAEPAAEESSPEEQNAFDPFAETELMKEKKRSNRQLLRAPPTRWFFPKNTVLLRKPRLPRSITQKRQLPCPAPERQSRRKLGSGLAAHRSLPLGPLMKELVNLGSQFIGFRDEAATLRDALRRAEERADALEAKLKTSETTRKKAEKDAAAVEGLCQRLKTAEDALSDKEAQQVERENAIVERFETKNRRFTRRMGEQYTLNQESDDRLIDALDVLELNCDLACTNISSARAALKRVFPHFFPKDTQPEIFSQLTQHFLAKEDPALAYRQASLKIGVEGTIALVAASDQKVDWVKAGTPKGINSEKWKVLVKDAKPHSKKCIAFLDPTSSTSASIARTEVK</sequence>
<feature type="compositionally biased region" description="Basic and acidic residues" evidence="2">
    <location>
        <begin position="18"/>
        <end position="27"/>
    </location>
</feature>
<feature type="compositionally biased region" description="Polar residues" evidence="2">
    <location>
        <begin position="342"/>
        <end position="359"/>
    </location>
</feature>
<dbReference type="Proteomes" id="UP001231189">
    <property type="component" value="Unassembled WGS sequence"/>
</dbReference>
<dbReference type="EMBL" id="JAUUTY010000005">
    <property type="protein sequence ID" value="KAK1631547.1"/>
    <property type="molecule type" value="Genomic_DNA"/>
</dbReference>
<evidence type="ECO:0000313" key="5">
    <source>
        <dbReference type="Proteomes" id="UP001231189"/>
    </source>
</evidence>
<evidence type="ECO:0000256" key="2">
    <source>
        <dbReference type="SAM" id="MobiDB-lite"/>
    </source>
</evidence>
<proteinExistence type="predicted"/>
<evidence type="ECO:0000313" key="4">
    <source>
        <dbReference type="EMBL" id="KAK1631547.1"/>
    </source>
</evidence>
<evidence type="ECO:0000259" key="3">
    <source>
        <dbReference type="Pfam" id="PF04195"/>
    </source>
</evidence>
<accession>A0AAD8W1K7</accession>
<name>A0AAD8W1K7_LOLMU</name>
<feature type="region of interest" description="Disordered" evidence="2">
    <location>
        <begin position="305"/>
        <end position="420"/>
    </location>
</feature>
<dbReference type="PANTHER" id="PTHR33026:SF7">
    <property type="entry name" value="OS03G0100275 PROTEIN"/>
    <property type="match status" value="1"/>
</dbReference>
<keyword evidence="1" id="KW-0175">Coiled coil</keyword>
<comment type="caution">
    <text evidence="4">The sequence shown here is derived from an EMBL/GenBank/DDBJ whole genome shotgun (WGS) entry which is preliminary data.</text>
</comment>
<dbReference type="AlphaFoldDB" id="A0AAD8W1K7"/>
<organism evidence="4 5">
    <name type="scientific">Lolium multiflorum</name>
    <name type="common">Italian ryegrass</name>
    <name type="synonym">Lolium perenne subsp. multiflorum</name>
    <dbReference type="NCBI Taxonomy" id="4521"/>
    <lineage>
        <taxon>Eukaryota</taxon>
        <taxon>Viridiplantae</taxon>
        <taxon>Streptophyta</taxon>
        <taxon>Embryophyta</taxon>
        <taxon>Tracheophyta</taxon>
        <taxon>Spermatophyta</taxon>
        <taxon>Magnoliopsida</taxon>
        <taxon>Liliopsida</taxon>
        <taxon>Poales</taxon>
        <taxon>Poaceae</taxon>
        <taxon>BOP clade</taxon>
        <taxon>Pooideae</taxon>
        <taxon>Poodae</taxon>
        <taxon>Poeae</taxon>
        <taxon>Poeae Chloroplast Group 2 (Poeae type)</taxon>
        <taxon>Loliodinae</taxon>
        <taxon>Loliinae</taxon>
        <taxon>Lolium</taxon>
    </lineage>
</organism>
<reference evidence="4" key="1">
    <citation type="submission" date="2023-07" db="EMBL/GenBank/DDBJ databases">
        <title>A chromosome-level genome assembly of Lolium multiflorum.</title>
        <authorList>
            <person name="Chen Y."/>
            <person name="Copetti D."/>
            <person name="Kolliker R."/>
            <person name="Studer B."/>
        </authorList>
    </citation>
    <scope>NUCLEOTIDE SEQUENCE</scope>
    <source>
        <strain evidence="4">02402/16</strain>
        <tissue evidence="4">Leaf</tissue>
    </source>
</reference>
<feature type="coiled-coil region" evidence="1">
    <location>
        <begin position="515"/>
        <end position="573"/>
    </location>
</feature>
<evidence type="ECO:0000256" key="1">
    <source>
        <dbReference type="SAM" id="Coils"/>
    </source>
</evidence>
<keyword evidence="5" id="KW-1185">Reference proteome</keyword>
<feature type="domain" description="Transposase (putative) gypsy type" evidence="3">
    <location>
        <begin position="68"/>
        <end position="134"/>
    </location>
</feature>
<protein>
    <recommendedName>
        <fullName evidence="3">Transposase (putative) gypsy type domain-containing protein</fullName>
    </recommendedName>
</protein>
<dbReference type="PANTHER" id="PTHR33026">
    <property type="entry name" value="OS06G0360600 PROTEIN"/>
    <property type="match status" value="1"/>
</dbReference>
<dbReference type="InterPro" id="IPR007321">
    <property type="entry name" value="Transposase_28"/>
</dbReference>